<dbReference type="InterPro" id="IPR029063">
    <property type="entry name" value="SAM-dependent_MTases_sf"/>
</dbReference>
<protein>
    <submittedName>
        <fullName evidence="2">Methyltransferase domain-containing protein</fullName>
    </submittedName>
</protein>
<dbReference type="RefSeq" id="WP_315577143.1">
    <property type="nucleotide sequence ID" value="NZ_JARDXH010000006.1"/>
</dbReference>
<keyword evidence="2" id="KW-0808">Transferase</keyword>
<evidence type="ECO:0000259" key="1">
    <source>
        <dbReference type="Pfam" id="PF08241"/>
    </source>
</evidence>
<feature type="domain" description="Methyltransferase type 11" evidence="1">
    <location>
        <begin position="18"/>
        <end position="124"/>
    </location>
</feature>
<dbReference type="SUPFAM" id="SSF53335">
    <property type="entry name" value="S-adenosyl-L-methionine-dependent methyltransferases"/>
    <property type="match status" value="1"/>
</dbReference>
<dbReference type="InterPro" id="IPR013216">
    <property type="entry name" value="Methyltransf_11"/>
</dbReference>
<dbReference type="EMBL" id="JAVNWW010000003">
    <property type="protein sequence ID" value="MDU0809000.1"/>
    <property type="molecule type" value="Genomic_DNA"/>
</dbReference>
<evidence type="ECO:0000313" key="2">
    <source>
        <dbReference type="EMBL" id="MDU0809000.1"/>
    </source>
</evidence>
<keyword evidence="2" id="KW-0489">Methyltransferase</keyword>
<dbReference type="GO" id="GO:0008168">
    <property type="term" value="F:methyltransferase activity"/>
    <property type="evidence" value="ECO:0007669"/>
    <property type="project" value="UniProtKB-KW"/>
</dbReference>
<sequence>MEKSLFEVAGWSEEDCILSLGCGAAWWEIKQMAENAAGEMLLLDPNKDVLNWPDVEEGLSYFENHYQTRVATPIHIIHAEASAIPLAAATVDQVWLLNSLHEMDDLEAILAEIDRVLKLDGCVIMEEILTGGIHDGCGKRLFKLNELIELFRGVDMRVDFQSSKDHEADYVKFVR</sequence>
<organism evidence="2 3">
    <name type="scientific">Aquirufa regiilacus</name>
    <dbReference type="NCBI Taxonomy" id="3024868"/>
    <lineage>
        <taxon>Bacteria</taxon>
        <taxon>Pseudomonadati</taxon>
        <taxon>Bacteroidota</taxon>
        <taxon>Cytophagia</taxon>
        <taxon>Cytophagales</taxon>
        <taxon>Flectobacillaceae</taxon>
        <taxon>Aquirufa</taxon>
    </lineage>
</organism>
<dbReference type="Proteomes" id="UP001249959">
    <property type="component" value="Unassembled WGS sequence"/>
</dbReference>
<gene>
    <name evidence="2" type="ORF">PQG45_08130</name>
</gene>
<reference evidence="2 3" key="1">
    <citation type="submission" date="2023-09" db="EMBL/GenBank/DDBJ databases">
        <title>Aquirufa genomes.</title>
        <authorList>
            <person name="Pitt A."/>
        </authorList>
    </citation>
    <scope>NUCLEOTIDE SEQUENCE [LARGE SCALE GENOMIC DNA]</scope>
    <source>
        <strain evidence="2 3">LEOWEIH-7C</strain>
    </source>
</reference>
<comment type="caution">
    <text evidence="2">The sequence shown here is derived from an EMBL/GenBank/DDBJ whole genome shotgun (WGS) entry which is preliminary data.</text>
</comment>
<keyword evidence="3" id="KW-1185">Reference proteome</keyword>
<evidence type="ECO:0000313" key="3">
    <source>
        <dbReference type="Proteomes" id="UP001249959"/>
    </source>
</evidence>
<name>A0ABU3TSZ8_9BACT</name>
<dbReference type="Pfam" id="PF08241">
    <property type="entry name" value="Methyltransf_11"/>
    <property type="match status" value="1"/>
</dbReference>
<proteinExistence type="predicted"/>
<accession>A0ABU3TSZ8</accession>
<dbReference type="GO" id="GO:0032259">
    <property type="term" value="P:methylation"/>
    <property type="evidence" value="ECO:0007669"/>
    <property type="project" value="UniProtKB-KW"/>
</dbReference>
<dbReference type="Gene3D" id="3.40.50.150">
    <property type="entry name" value="Vaccinia Virus protein VP39"/>
    <property type="match status" value="1"/>
</dbReference>